<dbReference type="EMBL" id="LVXG01000027">
    <property type="protein sequence ID" value="OQP45885.1"/>
    <property type="molecule type" value="Genomic_DNA"/>
</dbReference>
<gene>
    <name evidence="1" type="ORF">A4H97_32100</name>
</gene>
<dbReference type="RefSeq" id="WP_081202216.1">
    <property type="nucleotide sequence ID" value="NZ_FOCZ01000021.1"/>
</dbReference>
<comment type="caution">
    <text evidence="1">The sequence shown here is derived from an EMBL/GenBank/DDBJ whole genome shotgun (WGS) entry which is preliminary data.</text>
</comment>
<accession>A0A1V9EJ19</accession>
<proteinExistence type="predicted"/>
<evidence type="ECO:0000313" key="2">
    <source>
        <dbReference type="Proteomes" id="UP000192610"/>
    </source>
</evidence>
<reference evidence="2" key="1">
    <citation type="submission" date="2016-04" db="EMBL/GenBank/DDBJ databases">
        <authorList>
            <person name="Chen L."/>
            <person name="Zhuang W."/>
            <person name="Wang G."/>
        </authorList>
    </citation>
    <scope>NUCLEOTIDE SEQUENCE [LARGE SCALE GENOMIC DNA]</scope>
    <source>
        <strain evidence="2">17621</strain>
    </source>
</reference>
<dbReference type="AlphaFoldDB" id="A0A1V9EJ19"/>
<evidence type="ECO:0000313" key="1">
    <source>
        <dbReference type="EMBL" id="OQP45885.1"/>
    </source>
</evidence>
<dbReference type="STRING" id="354355.SAMN05660816_06502"/>
<organism evidence="1 2">
    <name type="scientific">Niastella yeongjuensis</name>
    <dbReference type="NCBI Taxonomy" id="354355"/>
    <lineage>
        <taxon>Bacteria</taxon>
        <taxon>Pseudomonadati</taxon>
        <taxon>Bacteroidota</taxon>
        <taxon>Chitinophagia</taxon>
        <taxon>Chitinophagales</taxon>
        <taxon>Chitinophagaceae</taxon>
        <taxon>Niastella</taxon>
    </lineage>
</organism>
<name>A0A1V9EJ19_9BACT</name>
<protein>
    <submittedName>
        <fullName evidence="1">Uncharacterized protein</fullName>
    </submittedName>
</protein>
<sequence length="167" mass="18757">MYQSYYSLLLLALKTRIQQAVPEILLVEQDWRQIDNTDSTPAISWPCILIDFTPSYFGDESEMGQWGDVTIQLRLAFPPVTAPDTVSDKAIAGYEIEAKLYKALQGWQPTDQAANAIGQPLSRLQVITEDRKDAIRVRTVYFTTTIEDTSASPVYTNGSPSVDLDYE</sequence>
<dbReference type="OrthoDB" id="1439818at2"/>
<dbReference type="Proteomes" id="UP000192610">
    <property type="component" value="Unassembled WGS sequence"/>
</dbReference>
<keyword evidence="2" id="KW-1185">Reference proteome</keyword>